<dbReference type="EMBL" id="CP106982">
    <property type="protein sequence ID" value="UYF92716.1"/>
    <property type="molecule type" value="Genomic_DNA"/>
</dbReference>
<dbReference type="Proteomes" id="UP001163947">
    <property type="component" value="Chromosome"/>
</dbReference>
<dbReference type="GeneID" id="83622729"/>
<dbReference type="PANTHER" id="PTHR43540:SF6">
    <property type="entry name" value="ISOCHORISMATASE-LIKE DOMAIN-CONTAINING PROTEIN"/>
    <property type="match status" value="1"/>
</dbReference>
<keyword evidence="1 3" id="KW-0378">Hydrolase</keyword>
<dbReference type="GO" id="GO:0016787">
    <property type="term" value="F:hydrolase activity"/>
    <property type="evidence" value="ECO:0007669"/>
    <property type="project" value="UniProtKB-KW"/>
</dbReference>
<name>A0AA46NW39_9NOCA</name>
<feature type="domain" description="Isochorismatase-like" evidence="2">
    <location>
        <begin position="9"/>
        <end position="192"/>
    </location>
</feature>
<evidence type="ECO:0000313" key="4">
    <source>
        <dbReference type="Proteomes" id="UP001163947"/>
    </source>
</evidence>
<dbReference type="CDD" id="cd00431">
    <property type="entry name" value="cysteine_hydrolases"/>
    <property type="match status" value="1"/>
</dbReference>
<sequence length="207" mass="21625">MTELDPRTTAVVAVHCQGDIVGPTGAFADFFHQQVTVRHVIDQIAALIAAARTAAATVVYTRVAWKPDFSDLEVNSPLLGIVAQSGCLKEGSELAEIVEPLAPHGDDIVLTHQRIGAFARTDLDTVLREKGITTLVFAGVATNASVEGTARVASDLGYRVVIVEDACSAATPAAHHASIDSLGLLAEISTVDEVRTALTATVTGTRA</sequence>
<evidence type="ECO:0000259" key="2">
    <source>
        <dbReference type="Pfam" id="PF00857"/>
    </source>
</evidence>
<evidence type="ECO:0000313" key="3">
    <source>
        <dbReference type="EMBL" id="UYF92716.1"/>
    </source>
</evidence>
<dbReference type="AlphaFoldDB" id="A0AA46NW39"/>
<dbReference type="InterPro" id="IPR000868">
    <property type="entry name" value="Isochorismatase-like_dom"/>
</dbReference>
<dbReference type="Gene3D" id="3.40.50.850">
    <property type="entry name" value="Isochorismatase-like"/>
    <property type="match status" value="1"/>
</dbReference>
<dbReference type="InterPro" id="IPR050272">
    <property type="entry name" value="Isochorismatase-like_hydrls"/>
</dbReference>
<dbReference type="InterPro" id="IPR036380">
    <property type="entry name" value="Isochorismatase-like_sf"/>
</dbReference>
<dbReference type="SUPFAM" id="SSF52499">
    <property type="entry name" value="Isochorismatase-like hydrolases"/>
    <property type="match status" value="1"/>
</dbReference>
<dbReference type="Pfam" id="PF00857">
    <property type="entry name" value="Isochorismatase"/>
    <property type="match status" value="1"/>
</dbReference>
<reference evidence="3" key="1">
    <citation type="submission" date="2022-09" db="EMBL/GenBank/DDBJ databases">
        <title>The genome sequence of Rhodococcus aetherivorans N1.</title>
        <authorList>
            <person name="Jiang W."/>
        </authorList>
    </citation>
    <scope>NUCLEOTIDE SEQUENCE</scope>
    <source>
        <strain evidence="3">N1</strain>
    </source>
</reference>
<gene>
    <name evidence="3" type="ORF">OCS65_19885</name>
</gene>
<dbReference type="RefSeq" id="WP_263507473.1">
    <property type="nucleotide sequence ID" value="NZ_CP106982.1"/>
</dbReference>
<accession>A0AA46NW39</accession>
<proteinExistence type="predicted"/>
<protein>
    <submittedName>
        <fullName evidence="3">Cysteine hydrolase</fullName>
    </submittedName>
</protein>
<dbReference type="PANTHER" id="PTHR43540">
    <property type="entry name" value="PEROXYUREIDOACRYLATE/UREIDOACRYLATE AMIDOHYDROLASE-RELATED"/>
    <property type="match status" value="1"/>
</dbReference>
<evidence type="ECO:0000256" key="1">
    <source>
        <dbReference type="ARBA" id="ARBA00022801"/>
    </source>
</evidence>
<organism evidence="3 4">
    <name type="scientific">Rhodococcus aetherivorans</name>
    <dbReference type="NCBI Taxonomy" id="191292"/>
    <lineage>
        <taxon>Bacteria</taxon>
        <taxon>Bacillati</taxon>
        <taxon>Actinomycetota</taxon>
        <taxon>Actinomycetes</taxon>
        <taxon>Mycobacteriales</taxon>
        <taxon>Nocardiaceae</taxon>
        <taxon>Rhodococcus</taxon>
    </lineage>
</organism>